<dbReference type="InParanoid" id="A0A369KBS7"/>
<feature type="compositionally biased region" description="Basic and acidic residues" evidence="9">
    <location>
        <begin position="530"/>
        <end position="543"/>
    </location>
</feature>
<feature type="compositionally biased region" description="Basic and acidic residues" evidence="9">
    <location>
        <begin position="469"/>
        <end position="484"/>
    </location>
</feature>
<keyword evidence="2" id="KW-0723">Serine/threonine-protein kinase</keyword>
<evidence type="ECO:0000256" key="6">
    <source>
        <dbReference type="ARBA" id="ARBA00022840"/>
    </source>
</evidence>
<sequence length="1310" mass="142828">MASQQVYQAYAQNKGTLIPGQTILVNKFNVQVERYLSQGGFAHVYLVRTATPVYNTTHHVLKRIAVANEAMLTDVKKEVDIMRLLKGHPNIVHLIDAAWQRMPDGTYEVFILMEYCPGGGIIDMMNRRLRERLTEAEILQIFVDVCEGVAYMHNLRPPLLHRDLKVENILQSSPTSFKLCDFGSASTVSKPPTNTQEIRALEADLNRHTTLQYRAPEMVDLYSRKPVDEKSDVWALGVLLYKLCYYTTPFEEHGQLAILNVQYRIPPYPVYSPQMNQLIASMLQEHGIRRPSVFQLLEQVHRLRGTKSRFKYNIPVPQPLSPRSQTQFKPPPSPNRIENAKYTPPNAVIKSVTPSGRGDREEKMEAIAPLVRGVPTTSHESRPASGSQKYPDPQIVPPMRRGRPTVSKESASSSNNTPAQKVIEASLNTMKADDWLEGGFAPEDDGAWKAIAARELSRKAGSADAWNVDGKESRRDGRKEREGFGDDFGQKLWDSVGKSTPPHSQPRISPNLDASSRLVAPTRAPPPSGTDRRPSPKRDKDAFDGLGLGLSERPAPTLGEARKLRTGLAVMNVNGSGFRHANDIMGSGSSRLTPSRQPNYSQPPSQSQPMSSPPLDSTMTSPSFRLTQRPVAKTNTTSRLDGLPAESRFPSLEELDASFAPSSSSSATFAQSSPSYSQKAQDTPTSSLRRNDTLTRPNVGDTNLLKPDSNLRGLQGRDGVRSEQVTGVAMRESRGGNNGFRDSSVVTDRHGDVKSASGSLPPDGPDMSRPNLVRKHRSSVTVKHALYPDDQASTSSTVQLSTAQIASPPSPRVPVTKPMDWLTGDDDGNSSSSLALRPPSPAETPILRDSPSKRASLIQRSNVPIPAPVIAQHGHTPLPKRSPSPSPVTSSAPTISPTLSRFTRAFPPIEETDQVRKVPMGDYKDNRISSAPLVPETPPEPDSASSADEGPEDATAFTRTTPKATQPPKRRSRKGRQSSVHDLVDLYGGGLAPKDKDRDTPSTHRNDTEVTPQAHKGRAMVPPLSSSKSNPASASHQLLSPLDIASPDQQKGGKDHRRSSPTSAGPTPSPSSRSRPQSMFIFPSKSSDVLSPHSASRPSVSPGLIPPEDLGRRTRRRTSISDMVQRYEGISGNTKATGVPPSPGLSRPISKMGQGSSEGRYSRSQVSGEGDRAGSSLPIPRDVGSSRSPAELTQTSPGQISTIRTHTPLHHDTLSKESEDVMPRNTSLKPEIKADISRPRFPLRKSTEDSSSPLPDNRSSSPERPYQGVGKLIDQWQRKTAEADPPRGPGGIKRSTFAGKRAGVVHDSSR</sequence>
<dbReference type="EMBL" id="LUEZ02000010">
    <property type="protein sequence ID" value="RDB29204.1"/>
    <property type="molecule type" value="Genomic_DNA"/>
</dbReference>
<proteinExistence type="predicted"/>
<dbReference type="GO" id="GO:0005737">
    <property type="term" value="C:cytoplasm"/>
    <property type="evidence" value="ECO:0007669"/>
    <property type="project" value="TreeGrafter"/>
</dbReference>
<evidence type="ECO:0000313" key="11">
    <source>
        <dbReference type="EMBL" id="RDB29204.1"/>
    </source>
</evidence>
<feature type="compositionally biased region" description="Polar residues" evidence="9">
    <location>
        <begin position="497"/>
        <end position="514"/>
    </location>
</feature>
<accession>A0A369KBS7</accession>
<feature type="compositionally biased region" description="Basic and acidic residues" evidence="9">
    <location>
        <begin position="1276"/>
        <end position="1285"/>
    </location>
</feature>
<organism evidence="11 12">
    <name type="scientific">Hypsizygus marmoreus</name>
    <name type="common">White beech mushroom</name>
    <name type="synonym">Agaricus marmoreus</name>
    <dbReference type="NCBI Taxonomy" id="39966"/>
    <lineage>
        <taxon>Eukaryota</taxon>
        <taxon>Fungi</taxon>
        <taxon>Dikarya</taxon>
        <taxon>Basidiomycota</taxon>
        <taxon>Agaricomycotina</taxon>
        <taxon>Agaricomycetes</taxon>
        <taxon>Agaricomycetidae</taxon>
        <taxon>Agaricales</taxon>
        <taxon>Tricholomatineae</taxon>
        <taxon>Lyophyllaceae</taxon>
        <taxon>Hypsizygus</taxon>
    </lineage>
</organism>
<name>A0A369KBS7_HYPMA</name>
<feature type="compositionally biased region" description="Polar residues" evidence="9">
    <location>
        <begin position="407"/>
        <end position="419"/>
    </location>
</feature>
<evidence type="ECO:0000256" key="7">
    <source>
        <dbReference type="ARBA" id="ARBA00047899"/>
    </source>
</evidence>
<keyword evidence="12" id="KW-1185">Reference proteome</keyword>
<dbReference type="SUPFAM" id="SSF56112">
    <property type="entry name" value="Protein kinase-like (PK-like)"/>
    <property type="match status" value="1"/>
</dbReference>
<feature type="region of interest" description="Disordered" evidence="9">
    <location>
        <begin position="312"/>
        <end position="361"/>
    </location>
</feature>
<feature type="region of interest" description="Disordered" evidence="9">
    <location>
        <begin position="657"/>
        <end position="1310"/>
    </location>
</feature>
<dbReference type="Pfam" id="PF00069">
    <property type="entry name" value="Pkinase"/>
    <property type="match status" value="1"/>
</dbReference>
<feature type="region of interest" description="Disordered" evidence="9">
    <location>
        <begin position="458"/>
        <end position="559"/>
    </location>
</feature>
<dbReference type="PANTHER" id="PTHR22967:SF57">
    <property type="entry name" value="AUXILIN, ISOFORM A-RELATED"/>
    <property type="match status" value="1"/>
</dbReference>
<feature type="compositionally biased region" description="Low complexity" evidence="9">
    <location>
        <begin position="1022"/>
        <end position="1035"/>
    </location>
</feature>
<evidence type="ECO:0000256" key="2">
    <source>
        <dbReference type="ARBA" id="ARBA00022527"/>
    </source>
</evidence>
<keyword evidence="5 11" id="KW-0418">Kinase</keyword>
<evidence type="ECO:0000256" key="3">
    <source>
        <dbReference type="ARBA" id="ARBA00022679"/>
    </source>
</evidence>
<evidence type="ECO:0000259" key="10">
    <source>
        <dbReference type="PROSITE" id="PS50011"/>
    </source>
</evidence>
<reference evidence="11" key="1">
    <citation type="submission" date="2018-04" db="EMBL/GenBank/DDBJ databases">
        <title>Whole genome sequencing of Hypsizygus marmoreus.</title>
        <authorList>
            <person name="Choi I.-G."/>
            <person name="Min B."/>
            <person name="Kim J.-G."/>
            <person name="Kim S."/>
            <person name="Oh Y.-L."/>
            <person name="Kong W.-S."/>
            <person name="Park H."/>
            <person name="Jeong J."/>
            <person name="Song E.-S."/>
        </authorList>
    </citation>
    <scope>NUCLEOTIDE SEQUENCE [LARGE SCALE GENOMIC DNA]</scope>
    <source>
        <strain evidence="11">51987-8</strain>
    </source>
</reference>
<feature type="compositionally biased region" description="Low complexity" evidence="9">
    <location>
        <begin position="1250"/>
        <end position="1262"/>
    </location>
</feature>
<feature type="compositionally biased region" description="Polar residues" evidence="9">
    <location>
        <begin position="1084"/>
        <end position="1099"/>
    </location>
</feature>
<feature type="compositionally biased region" description="Basic and acidic residues" evidence="9">
    <location>
        <begin position="993"/>
        <end position="1008"/>
    </location>
</feature>
<feature type="compositionally biased region" description="Low complexity" evidence="9">
    <location>
        <begin position="887"/>
        <end position="898"/>
    </location>
</feature>
<dbReference type="PROSITE" id="PS50011">
    <property type="entry name" value="PROTEIN_KINASE_DOM"/>
    <property type="match status" value="1"/>
</dbReference>
<dbReference type="OrthoDB" id="2018507at2759"/>
<feature type="compositionally biased region" description="Basic and acidic residues" evidence="9">
    <location>
        <begin position="1209"/>
        <end position="1222"/>
    </location>
</feature>
<comment type="caution">
    <text evidence="11">The sequence shown here is derived from an EMBL/GenBank/DDBJ whole genome shotgun (WGS) entry which is preliminary data.</text>
</comment>
<dbReference type="GO" id="GO:0007015">
    <property type="term" value="P:actin filament organization"/>
    <property type="evidence" value="ECO:0007669"/>
    <property type="project" value="TreeGrafter"/>
</dbReference>
<protein>
    <recommendedName>
        <fullName evidence="1">non-specific serine/threonine protein kinase</fullName>
        <ecNumber evidence="1">2.7.11.1</ecNumber>
    </recommendedName>
</protein>
<evidence type="ECO:0000256" key="4">
    <source>
        <dbReference type="ARBA" id="ARBA00022741"/>
    </source>
</evidence>
<dbReference type="CDD" id="cd14037">
    <property type="entry name" value="STKc_NAK_like"/>
    <property type="match status" value="1"/>
</dbReference>
<dbReference type="PANTHER" id="PTHR22967">
    <property type="entry name" value="SERINE/THREONINE PROTEIN KINASE"/>
    <property type="match status" value="1"/>
</dbReference>
<gene>
    <name evidence="11" type="primary">ppk29</name>
    <name evidence="11" type="ORF">Hypma_015919</name>
</gene>
<dbReference type="Gene3D" id="1.10.510.10">
    <property type="entry name" value="Transferase(Phosphotransferase) domain 1"/>
    <property type="match status" value="1"/>
</dbReference>
<dbReference type="InterPro" id="IPR000719">
    <property type="entry name" value="Prot_kinase_dom"/>
</dbReference>
<comment type="catalytic activity">
    <reaction evidence="8">
        <text>L-seryl-[protein] + ATP = O-phospho-L-seryl-[protein] + ADP + H(+)</text>
        <dbReference type="Rhea" id="RHEA:17989"/>
        <dbReference type="Rhea" id="RHEA-COMP:9863"/>
        <dbReference type="Rhea" id="RHEA-COMP:11604"/>
        <dbReference type="ChEBI" id="CHEBI:15378"/>
        <dbReference type="ChEBI" id="CHEBI:29999"/>
        <dbReference type="ChEBI" id="CHEBI:30616"/>
        <dbReference type="ChEBI" id="CHEBI:83421"/>
        <dbReference type="ChEBI" id="CHEBI:456216"/>
        <dbReference type="EC" id="2.7.11.1"/>
    </reaction>
</comment>
<dbReference type="EC" id="2.7.11.1" evidence="1"/>
<dbReference type="GO" id="GO:0000147">
    <property type="term" value="P:actin cortical patch assembly"/>
    <property type="evidence" value="ECO:0007669"/>
    <property type="project" value="TreeGrafter"/>
</dbReference>
<feature type="compositionally biased region" description="Polar residues" evidence="9">
    <location>
        <begin position="1153"/>
        <end position="1167"/>
    </location>
</feature>
<feature type="region of interest" description="Disordered" evidence="9">
    <location>
        <begin position="373"/>
        <end position="419"/>
    </location>
</feature>
<comment type="catalytic activity">
    <reaction evidence="7">
        <text>L-threonyl-[protein] + ATP = O-phospho-L-threonyl-[protein] + ADP + H(+)</text>
        <dbReference type="Rhea" id="RHEA:46608"/>
        <dbReference type="Rhea" id="RHEA-COMP:11060"/>
        <dbReference type="Rhea" id="RHEA-COMP:11605"/>
        <dbReference type="ChEBI" id="CHEBI:15378"/>
        <dbReference type="ChEBI" id="CHEBI:30013"/>
        <dbReference type="ChEBI" id="CHEBI:30616"/>
        <dbReference type="ChEBI" id="CHEBI:61977"/>
        <dbReference type="ChEBI" id="CHEBI:456216"/>
        <dbReference type="EC" id="2.7.11.1"/>
    </reaction>
</comment>
<feature type="compositionally biased region" description="Low complexity" evidence="9">
    <location>
        <begin position="657"/>
        <end position="677"/>
    </location>
</feature>
<dbReference type="Proteomes" id="UP000076154">
    <property type="component" value="Unassembled WGS sequence"/>
</dbReference>
<feature type="region of interest" description="Disordered" evidence="9">
    <location>
        <begin position="581"/>
        <end position="645"/>
    </location>
</feature>
<dbReference type="SMART" id="SM00220">
    <property type="entry name" value="S_TKc"/>
    <property type="match status" value="1"/>
</dbReference>
<keyword evidence="6" id="KW-0067">ATP-binding</keyword>
<feature type="compositionally biased region" description="Polar residues" evidence="9">
    <location>
        <begin position="791"/>
        <end position="807"/>
    </location>
</feature>
<dbReference type="GO" id="GO:0004674">
    <property type="term" value="F:protein serine/threonine kinase activity"/>
    <property type="evidence" value="ECO:0007669"/>
    <property type="project" value="UniProtKB-KW"/>
</dbReference>
<evidence type="ECO:0000256" key="5">
    <source>
        <dbReference type="ARBA" id="ARBA00022777"/>
    </source>
</evidence>
<keyword evidence="4" id="KW-0547">Nucleotide-binding</keyword>
<evidence type="ECO:0000313" key="12">
    <source>
        <dbReference type="Proteomes" id="UP000076154"/>
    </source>
</evidence>
<dbReference type="GO" id="GO:0005524">
    <property type="term" value="F:ATP binding"/>
    <property type="evidence" value="ECO:0007669"/>
    <property type="project" value="UniProtKB-KW"/>
</dbReference>
<feature type="compositionally biased region" description="Polar residues" evidence="9">
    <location>
        <begin position="1185"/>
        <end position="1205"/>
    </location>
</feature>
<dbReference type="FunFam" id="1.10.510.10:FF:000853">
    <property type="entry name" value="Related to ARK1-Actin Regulating Kinase"/>
    <property type="match status" value="1"/>
</dbReference>
<feature type="compositionally biased region" description="Low complexity" evidence="9">
    <location>
        <begin position="1060"/>
        <end position="1078"/>
    </location>
</feature>
<evidence type="ECO:0000256" key="1">
    <source>
        <dbReference type="ARBA" id="ARBA00012513"/>
    </source>
</evidence>
<feature type="compositionally biased region" description="Low complexity" evidence="9">
    <location>
        <begin position="594"/>
        <end position="617"/>
    </location>
</feature>
<keyword evidence="3" id="KW-0808">Transferase</keyword>
<dbReference type="STRING" id="39966.A0A369KBS7"/>
<feature type="domain" description="Protein kinase" evidence="10">
    <location>
        <begin position="30"/>
        <end position="304"/>
    </location>
</feature>
<feature type="compositionally biased region" description="Polar residues" evidence="9">
    <location>
        <begin position="678"/>
        <end position="688"/>
    </location>
</feature>
<evidence type="ECO:0000256" key="9">
    <source>
        <dbReference type="SAM" id="MobiDB-lite"/>
    </source>
</evidence>
<evidence type="ECO:0000256" key="8">
    <source>
        <dbReference type="ARBA" id="ARBA00048679"/>
    </source>
</evidence>
<dbReference type="InterPro" id="IPR011009">
    <property type="entry name" value="Kinase-like_dom_sf"/>
</dbReference>